<sequence>MEEIDIEKVKDRIAKLLRMAEDVSSPHEAAIAAQRARSLMDKYQIDASDLNGDFVESMTEERATRDYTNVPTYADFIAVGVAKLNDCHVRRGTGAPNAKAGRYKTYIKFQGFESDVRLCIAMFEYLTKTVDRLCKAHLVSRGITGRYPRDIGEAFKIACASELQFRLEAICTDRDSEIAERSVPGKELVIIHKREKVSAQFGEFKTRTVKVGGLSHNEANVAREAGRNAGRSIELQPRVNANRKALTA</sequence>
<reference evidence="3" key="1">
    <citation type="submission" date="2022-05" db="EMBL/GenBank/DDBJ databases">
        <authorList>
            <person name="Friedrich I."/>
            <person name="Poehlein A."/>
            <person name="Schneider D."/>
            <person name="Hertel R."/>
            <person name="Daniel R."/>
        </authorList>
    </citation>
    <scope>NUCLEOTIDE SEQUENCE</scope>
</reference>
<organism evidence="3 4">
    <name type="scientific">Luteibacter phage vB_LflM-Pluto</name>
    <dbReference type="NCBI Taxonomy" id="2948611"/>
    <lineage>
        <taxon>Viruses</taxon>
        <taxon>Duplodnaviria</taxon>
        <taxon>Heunggongvirae</taxon>
        <taxon>Uroviricota</taxon>
        <taxon>Caudoviricetes</taxon>
        <taxon>Lindbergviridae</taxon>
        <taxon>Plutovirus</taxon>
        <taxon>Plutovirus pluto</taxon>
    </lineage>
</organism>
<protein>
    <recommendedName>
        <fullName evidence="5">DUF2786 domain-containing protein</fullName>
    </recommendedName>
</protein>
<dbReference type="Proteomes" id="UP001056883">
    <property type="component" value="Segment"/>
</dbReference>
<gene>
    <name evidence="3" type="ORF">PLUTO_00240</name>
</gene>
<accession>A0A9E7MUL1</accession>
<evidence type="ECO:0008006" key="5">
    <source>
        <dbReference type="Google" id="ProtNLM"/>
    </source>
</evidence>
<name>A0A9E7MUL1_9CAUD</name>
<dbReference type="EMBL" id="ON529861">
    <property type="protein sequence ID" value="USN16340.1"/>
    <property type="molecule type" value="Genomic_DNA"/>
</dbReference>
<proteinExistence type="predicted"/>
<evidence type="ECO:0000313" key="3">
    <source>
        <dbReference type="EMBL" id="USN16340.1"/>
    </source>
</evidence>
<evidence type="ECO:0000259" key="2">
    <source>
        <dbReference type="Pfam" id="PF23771"/>
    </source>
</evidence>
<dbReference type="InterPro" id="IPR055592">
    <property type="entry name" value="DUF7168"/>
</dbReference>
<dbReference type="InterPro" id="IPR024498">
    <property type="entry name" value="DUF2786"/>
</dbReference>
<dbReference type="Pfam" id="PF10979">
    <property type="entry name" value="DUF2786"/>
    <property type="match status" value="1"/>
</dbReference>
<evidence type="ECO:0000313" key="4">
    <source>
        <dbReference type="Proteomes" id="UP001056883"/>
    </source>
</evidence>
<dbReference type="Pfam" id="PF23771">
    <property type="entry name" value="DUF7168"/>
    <property type="match status" value="1"/>
</dbReference>
<feature type="domain" description="DUF2786" evidence="1">
    <location>
        <begin position="8"/>
        <end position="46"/>
    </location>
</feature>
<evidence type="ECO:0000259" key="1">
    <source>
        <dbReference type="Pfam" id="PF10979"/>
    </source>
</evidence>
<feature type="domain" description="DUF7168" evidence="2">
    <location>
        <begin position="61"/>
        <end position="177"/>
    </location>
</feature>
<keyword evidence="4" id="KW-1185">Reference proteome</keyword>